<reference evidence="4 5" key="1">
    <citation type="submission" date="2021-02" db="EMBL/GenBank/DDBJ databases">
        <title>Streptomyces spirodelae sp. nov., isolated from duckweed.</title>
        <authorList>
            <person name="Saimee Y."/>
            <person name="Duangmal K."/>
        </authorList>
    </citation>
    <scope>NUCLEOTIDE SEQUENCE [LARGE SCALE GENOMIC DNA]</scope>
    <source>
        <strain evidence="4 5">DW4-2</strain>
    </source>
</reference>
<dbReference type="CDD" id="cd16936">
    <property type="entry name" value="HATPase_RsbW-like"/>
    <property type="match status" value="1"/>
</dbReference>
<keyword evidence="4" id="KW-0067">ATP-binding</keyword>
<dbReference type="InterPro" id="IPR003594">
    <property type="entry name" value="HATPase_dom"/>
</dbReference>
<accession>A0ABS3WYH3</accession>
<dbReference type="Proteomes" id="UP001518976">
    <property type="component" value="Unassembled WGS sequence"/>
</dbReference>
<evidence type="ECO:0000313" key="5">
    <source>
        <dbReference type="Proteomes" id="UP001518976"/>
    </source>
</evidence>
<evidence type="ECO:0000256" key="2">
    <source>
        <dbReference type="SAM" id="MobiDB-lite"/>
    </source>
</evidence>
<keyword evidence="4" id="KW-0547">Nucleotide-binding</keyword>
<dbReference type="Pfam" id="PF13581">
    <property type="entry name" value="HATPase_c_2"/>
    <property type="match status" value="1"/>
</dbReference>
<comment type="caution">
    <text evidence="4">The sequence shown here is derived from an EMBL/GenBank/DDBJ whole genome shotgun (WGS) entry which is preliminary data.</text>
</comment>
<feature type="compositionally biased region" description="Basic and acidic residues" evidence="2">
    <location>
        <begin position="149"/>
        <end position="158"/>
    </location>
</feature>
<dbReference type="PANTHER" id="PTHR35526:SF3">
    <property type="entry name" value="ANTI-SIGMA-F FACTOR RSBW"/>
    <property type="match status" value="1"/>
</dbReference>
<keyword evidence="1" id="KW-0418">Kinase</keyword>
<keyword evidence="5" id="KW-1185">Reference proteome</keyword>
<dbReference type="InterPro" id="IPR036890">
    <property type="entry name" value="HATPase_C_sf"/>
</dbReference>
<evidence type="ECO:0000313" key="4">
    <source>
        <dbReference type="EMBL" id="MBO8188185.1"/>
    </source>
</evidence>
<dbReference type="Gene3D" id="3.30.565.10">
    <property type="entry name" value="Histidine kinase-like ATPase, C-terminal domain"/>
    <property type="match status" value="1"/>
</dbReference>
<evidence type="ECO:0000256" key="1">
    <source>
        <dbReference type="ARBA" id="ARBA00022527"/>
    </source>
</evidence>
<dbReference type="InterPro" id="IPR050267">
    <property type="entry name" value="Anti-sigma-factor_SerPK"/>
</dbReference>
<sequence>MRTASVRSRYAYRRSGSPCFVTEFVKLLRLRRTTRTIPPAPPDSLRSFARLICPERAQAATLGEVINETTTPIAWLDFTVLLSPTRRGARLARLLTVAELGSRGLPTESVAQVVGELAANAALHGRVPGRSFRLRVRTADASGLVRVEVSDTRSERAPDAASPPEPSAAEAESGRGLLLVAALSERWGVTYGPSPCKTAWAEIALPAGTALTGSRSAATRWPATSRA</sequence>
<gene>
    <name evidence="4" type="ORF">JW592_22330</name>
</gene>
<dbReference type="GO" id="GO:0005524">
    <property type="term" value="F:ATP binding"/>
    <property type="evidence" value="ECO:0007669"/>
    <property type="project" value="UniProtKB-KW"/>
</dbReference>
<organism evidence="4 5">
    <name type="scientific">Streptomyces spirodelae</name>
    <dbReference type="NCBI Taxonomy" id="2812904"/>
    <lineage>
        <taxon>Bacteria</taxon>
        <taxon>Bacillati</taxon>
        <taxon>Actinomycetota</taxon>
        <taxon>Actinomycetes</taxon>
        <taxon>Kitasatosporales</taxon>
        <taxon>Streptomycetaceae</taxon>
        <taxon>Streptomyces</taxon>
    </lineage>
</organism>
<keyword evidence="1" id="KW-0808">Transferase</keyword>
<protein>
    <submittedName>
        <fullName evidence="4">ATP-binding protein</fullName>
    </submittedName>
</protein>
<evidence type="ECO:0000259" key="3">
    <source>
        <dbReference type="Pfam" id="PF13581"/>
    </source>
</evidence>
<feature type="domain" description="Histidine kinase/HSP90-like ATPase" evidence="3">
    <location>
        <begin position="90"/>
        <end position="187"/>
    </location>
</feature>
<name>A0ABS3WYH3_9ACTN</name>
<dbReference type="PANTHER" id="PTHR35526">
    <property type="entry name" value="ANTI-SIGMA-F FACTOR RSBW-RELATED"/>
    <property type="match status" value="1"/>
</dbReference>
<feature type="region of interest" description="Disordered" evidence="2">
    <location>
        <begin position="149"/>
        <end position="171"/>
    </location>
</feature>
<keyword evidence="1" id="KW-0723">Serine/threonine-protein kinase</keyword>
<dbReference type="EMBL" id="JAFFZN010000022">
    <property type="protein sequence ID" value="MBO8188185.1"/>
    <property type="molecule type" value="Genomic_DNA"/>
</dbReference>
<proteinExistence type="predicted"/>
<dbReference type="SUPFAM" id="SSF55874">
    <property type="entry name" value="ATPase domain of HSP90 chaperone/DNA topoisomerase II/histidine kinase"/>
    <property type="match status" value="1"/>
</dbReference>